<dbReference type="Gene3D" id="2.30.40.10">
    <property type="entry name" value="Urease, subunit C, domain 1"/>
    <property type="match status" value="1"/>
</dbReference>
<dbReference type="InterPro" id="IPR006680">
    <property type="entry name" value="Amidohydro-rel"/>
</dbReference>
<dbReference type="SUPFAM" id="SSF51338">
    <property type="entry name" value="Composite domain of metallo-dependent hydrolases"/>
    <property type="match status" value="1"/>
</dbReference>
<dbReference type="Pfam" id="PF01979">
    <property type="entry name" value="Amidohydro_1"/>
    <property type="match status" value="1"/>
</dbReference>
<comment type="caution">
    <text evidence="2">The sequence shown here is derived from an EMBL/GenBank/DDBJ whole genome shotgun (WGS) entry which is preliminary data.</text>
</comment>
<dbReference type="InterPro" id="IPR011059">
    <property type="entry name" value="Metal-dep_hydrolase_composite"/>
</dbReference>
<dbReference type="EMBL" id="JACOFW010000008">
    <property type="protein sequence ID" value="MBC3807563.1"/>
    <property type="molecule type" value="Genomic_DNA"/>
</dbReference>
<dbReference type="InterPro" id="IPR051781">
    <property type="entry name" value="Metallo-dep_Hydrolase"/>
</dbReference>
<proteinExistence type="predicted"/>
<evidence type="ECO:0000313" key="2">
    <source>
        <dbReference type="EMBL" id="MBC3807563.1"/>
    </source>
</evidence>
<dbReference type="Gene3D" id="3.20.20.140">
    <property type="entry name" value="Metal-dependent hydrolases"/>
    <property type="match status" value="1"/>
</dbReference>
<dbReference type="SUPFAM" id="SSF51556">
    <property type="entry name" value="Metallo-dependent hydrolases"/>
    <property type="match status" value="1"/>
</dbReference>
<reference evidence="2 3" key="1">
    <citation type="submission" date="2020-08" db="EMBL/GenBank/DDBJ databases">
        <title>Novel species isolated from subtropical streams in China.</title>
        <authorList>
            <person name="Lu H."/>
        </authorList>
    </citation>
    <scope>NUCLEOTIDE SEQUENCE [LARGE SCALE GENOMIC DNA]</scope>
    <source>
        <strain evidence="2 3">KACC 16656</strain>
    </source>
</reference>
<sequence>MTTSPQIIFSTTTLNARLMMTANSLTRSVKLMLGAGMVSVLSLSSIAFATDNVPAAAQKTPLLFKGATIHTVSGENVVNGSMLVDKGRIVAIGNQIDVPPNTKVVDVGGKHIYPGMIAANTVMGLAEVQSVRATLDYAEAGAINPNARALVAVNPDSELITTARANGVLATLSVPNSPAGLINGTSALIQMDGWTWEDMAIQAEVGLHITLPNLRFNPELFPAPFDARLEDMRKVSAQRLKMLEEAFESAISYRDARAQNQVGQLEATKIDVRWEAMLPALAGKRTVFFHAQDINQIRFALNFAKRYNLKAVIVGGADAPLLAEVLKQQQVAVIVTGIHKLPMRRGANYDDYYTVAAKLAQAGVQFCIARAGTDDDAPNERNLPYEAAVAATFGLPPNEALKAITLYPAQILGVADKLGSLELGKMANFFVSNGDPLETTSQIEQVYIQGRAVDISTKQSRLTEKYQQKYLQKTQP</sequence>
<dbReference type="Proteomes" id="UP000648257">
    <property type="component" value="Unassembled WGS sequence"/>
</dbReference>
<protein>
    <submittedName>
        <fullName evidence="2">Amidohydrolase family protein</fullName>
    </submittedName>
</protein>
<evidence type="ECO:0000313" key="3">
    <source>
        <dbReference type="Proteomes" id="UP000648257"/>
    </source>
</evidence>
<name>A0ABR6X4K1_9BURK</name>
<gene>
    <name evidence="2" type="ORF">H8K52_09430</name>
</gene>
<dbReference type="PANTHER" id="PTHR43135:SF3">
    <property type="entry name" value="ALPHA-D-RIBOSE 1-METHYLPHOSPHONATE 5-TRIPHOSPHATE DIPHOSPHATASE"/>
    <property type="match status" value="1"/>
</dbReference>
<evidence type="ECO:0000259" key="1">
    <source>
        <dbReference type="Pfam" id="PF01979"/>
    </source>
</evidence>
<feature type="domain" description="Amidohydrolase-related" evidence="1">
    <location>
        <begin position="372"/>
        <end position="452"/>
    </location>
</feature>
<organism evidence="2 3">
    <name type="scientific">Undibacterium seohonense</name>
    <dbReference type="NCBI Taxonomy" id="1344950"/>
    <lineage>
        <taxon>Bacteria</taxon>
        <taxon>Pseudomonadati</taxon>
        <taxon>Pseudomonadota</taxon>
        <taxon>Betaproteobacteria</taxon>
        <taxon>Burkholderiales</taxon>
        <taxon>Oxalobacteraceae</taxon>
        <taxon>Undibacterium</taxon>
    </lineage>
</organism>
<dbReference type="InterPro" id="IPR032466">
    <property type="entry name" value="Metal_Hydrolase"/>
</dbReference>
<dbReference type="PANTHER" id="PTHR43135">
    <property type="entry name" value="ALPHA-D-RIBOSE 1-METHYLPHOSPHONATE 5-TRIPHOSPHATE DIPHOSPHATASE"/>
    <property type="match status" value="1"/>
</dbReference>
<accession>A0ABR6X4K1</accession>
<keyword evidence="3" id="KW-1185">Reference proteome</keyword>
<dbReference type="RefSeq" id="WP_186922646.1">
    <property type="nucleotide sequence ID" value="NZ_JACOFW010000008.1"/>
</dbReference>